<keyword evidence="1" id="KW-1133">Transmembrane helix</keyword>
<reference evidence="2 3" key="1">
    <citation type="journal article" date="2015" name="Nature">
        <title>rRNA introns, odd ribosomes, and small enigmatic genomes across a large radiation of phyla.</title>
        <authorList>
            <person name="Brown C.T."/>
            <person name="Hug L.A."/>
            <person name="Thomas B.C."/>
            <person name="Sharon I."/>
            <person name="Castelle C.J."/>
            <person name="Singh A."/>
            <person name="Wilkins M.J."/>
            <person name="Williams K.H."/>
            <person name="Banfield J.F."/>
        </authorList>
    </citation>
    <scope>NUCLEOTIDE SEQUENCE [LARGE SCALE GENOMIC DNA]</scope>
</reference>
<feature type="transmembrane region" description="Helical" evidence="1">
    <location>
        <begin position="32"/>
        <end position="59"/>
    </location>
</feature>
<keyword evidence="1" id="KW-0812">Transmembrane</keyword>
<organism evidence="2 3">
    <name type="scientific">Candidatus Collierbacteria bacterium GW2011_GWC2_43_12</name>
    <dbReference type="NCBI Taxonomy" id="1618390"/>
    <lineage>
        <taxon>Bacteria</taxon>
        <taxon>Candidatus Collieribacteriota</taxon>
    </lineage>
</organism>
<dbReference type="Proteomes" id="UP000033980">
    <property type="component" value="Unassembled WGS sequence"/>
</dbReference>
<feature type="transmembrane region" description="Helical" evidence="1">
    <location>
        <begin position="80"/>
        <end position="102"/>
    </location>
</feature>
<name>A0A0G1D781_9BACT</name>
<protein>
    <submittedName>
        <fullName evidence="2">Uncharacterized protein</fullName>
    </submittedName>
</protein>
<proteinExistence type="predicted"/>
<evidence type="ECO:0000256" key="1">
    <source>
        <dbReference type="SAM" id="Phobius"/>
    </source>
</evidence>
<dbReference type="AlphaFoldDB" id="A0A0G1D781"/>
<dbReference type="EMBL" id="LCFK01000017">
    <property type="protein sequence ID" value="KKS93770.1"/>
    <property type="molecule type" value="Genomic_DNA"/>
</dbReference>
<keyword evidence="1" id="KW-0472">Membrane</keyword>
<accession>A0A0G1D781</accession>
<feature type="transmembrane region" description="Helical" evidence="1">
    <location>
        <begin position="7"/>
        <end position="26"/>
    </location>
</feature>
<evidence type="ECO:0000313" key="3">
    <source>
        <dbReference type="Proteomes" id="UP000033980"/>
    </source>
</evidence>
<comment type="caution">
    <text evidence="2">The sequence shown here is derived from an EMBL/GenBank/DDBJ whole genome shotgun (WGS) entry which is preliminary data.</text>
</comment>
<feature type="transmembrane region" description="Helical" evidence="1">
    <location>
        <begin position="114"/>
        <end position="136"/>
    </location>
</feature>
<sequence length="143" mass="15657">MTGKKVLLGLLAFEFVNIFATYHGLVDLFGSFLGIGLVVGTARFVVPWVAILAFGYAGIDYVGLSRIFTIKKVWEESYRYWCLVGAWIVAAVINTVLVYSAFTVFTIGTFSFAPLALPIAVLMFVVRCLLIGSLIVKGGELFD</sequence>
<gene>
    <name evidence="2" type="ORF">UV68_C0017G0008</name>
</gene>
<evidence type="ECO:0000313" key="2">
    <source>
        <dbReference type="EMBL" id="KKS93770.1"/>
    </source>
</evidence>